<evidence type="ECO:0008006" key="2">
    <source>
        <dbReference type="Google" id="ProtNLM"/>
    </source>
</evidence>
<feature type="non-terminal residue" evidence="1">
    <location>
        <position position="1"/>
    </location>
</feature>
<accession>A0A0F9A7U9</accession>
<gene>
    <name evidence="1" type="ORF">LCGC14_2881820</name>
</gene>
<dbReference type="EMBL" id="LAZR01056224">
    <property type="protein sequence ID" value="KKK74634.1"/>
    <property type="molecule type" value="Genomic_DNA"/>
</dbReference>
<dbReference type="AlphaFoldDB" id="A0A0F9A7U9"/>
<sequence>GIDDELSYAETIEGNIYFYEAWDSIKFDIQYIMHESVEDSVKEDWVLSWAVGSMYSIEAEKSVKVMLHNALRIENGKIIYSIIYWDRWDLFEQLGAELDWGDDD</sequence>
<dbReference type="SUPFAM" id="SSF54427">
    <property type="entry name" value="NTF2-like"/>
    <property type="match status" value="1"/>
</dbReference>
<organism evidence="1">
    <name type="scientific">marine sediment metagenome</name>
    <dbReference type="NCBI Taxonomy" id="412755"/>
    <lineage>
        <taxon>unclassified sequences</taxon>
        <taxon>metagenomes</taxon>
        <taxon>ecological metagenomes</taxon>
    </lineage>
</organism>
<reference evidence="1" key="1">
    <citation type="journal article" date="2015" name="Nature">
        <title>Complex archaea that bridge the gap between prokaryotes and eukaryotes.</title>
        <authorList>
            <person name="Spang A."/>
            <person name="Saw J.H."/>
            <person name="Jorgensen S.L."/>
            <person name="Zaremba-Niedzwiedzka K."/>
            <person name="Martijn J."/>
            <person name="Lind A.E."/>
            <person name="van Eijk R."/>
            <person name="Schleper C."/>
            <person name="Guy L."/>
            <person name="Ettema T.J."/>
        </authorList>
    </citation>
    <scope>NUCLEOTIDE SEQUENCE</scope>
</reference>
<dbReference type="InterPro" id="IPR032710">
    <property type="entry name" value="NTF2-like_dom_sf"/>
</dbReference>
<protein>
    <recommendedName>
        <fullName evidence="2">SnoaL-like domain-containing protein</fullName>
    </recommendedName>
</protein>
<proteinExistence type="predicted"/>
<comment type="caution">
    <text evidence="1">The sequence shown here is derived from an EMBL/GenBank/DDBJ whole genome shotgun (WGS) entry which is preliminary data.</text>
</comment>
<evidence type="ECO:0000313" key="1">
    <source>
        <dbReference type="EMBL" id="KKK74634.1"/>
    </source>
</evidence>
<name>A0A0F9A7U9_9ZZZZ</name>
<dbReference type="Gene3D" id="3.10.450.50">
    <property type="match status" value="1"/>
</dbReference>